<comment type="subcellular location">
    <subcellularLocation>
        <location evidence="1">Cell membrane</location>
        <topology evidence="1">Multi-pass membrane protein</topology>
    </subcellularLocation>
</comment>
<dbReference type="AlphaFoldDB" id="A0A4V3BSD4"/>
<dbReference type="SUPFAM" id="SSF118215">
    <property type="entry name" value="Proton glutamate symport protein"/>
    <property type="match status" value="1"/>
</dbReference>
<protein>
    <submittedName>
        <fullName evidence="8">Na+/H+-dicarboxylate symporter</fullName>
    </submittedName>
</protein>
<name>A0A4V3BSD4_9SPHN</name>
<evidence type="ECO:0000313" key="8">
    <source>
        <dbReference type="EMBL" id="TDN78408.1"/>
    </source>
</evidence>
<dbReference type="EMBL" id="SNWD01000017">
    <property type="protein sequence ID" value="TDN78408.1"/>
    <property type="molecule type" value="Genomic_DNA"/>
</dbReference>
<feature type="transmembrane region" description="Helical" evidence="7">
    <location>
        <begin position="295"/>
        <end position="320"/>
    </location>
</feature>
<sequence length="421" mass="42976">MSQATRILLSLIIGLAIGVGAAALAPDRAQAAIPWVQPIGTAWLNGLRMTIVPLVVALLVTGIGQTAAAARASTLATRSILLFIALLWTSSALGALFASLALDWVPLAGDAAAALRSAFSGAQGVGDVPGFGDFLNGMIPTNVLASAVEDQFLPLIVFTTAFAFAVTRLRPEQRDTLLNFFQAVADAMLVVINWVLWLAPIGVVALAYVVGARAGTAAVGALFHYILIVAGVGAVISLLAYPLALIGGRVPLARFTRATAPSQAVAISTQSSLASLPAMLRGVERVGLPVSTSGVVLPMAVAIFRFTGPCMNIAVAVYVAHVFGISLGPSQYAAGIAAAAITTMGAVSLPGQISFVSSIAPIAIAMGVPIEPLALLVAVETMPDLVRTIGNVTMDVAVTTVIARRVGGEMTEADALLDHGG</sequence>
<dbReference type="InterPro" id="IPR036458">
    <property type="entry name" value="Na:dicarbo_symporter_sf"/>
</dbReference>
<evidence type="ECO:0000256" key="5">
    <source>
        <dbReference type="ARBA" id="ARBA00022989"/>
    </source>
</evidence>
<keyword evidence="4 7" id="KW-0812">Transmembrane</keyword>
<feature type="transmembrane region" description="Helical" evidence="7">
    <location>
        <begin position="80"/>
        <end position="102"/>
    </location>
</feature>
<dbReference type="PANTHER" id="PTHR42865:SF7">
    <property type="entry name" value="PROTON_GLUTAMATE-ASPARTATE SYMPORTER"/>
    <property type="match status" value="1"/>
</dbReference>
<evidence type="ECO:0000256" key="1">
    <source>
        <dbReference type="ARBA" id="ARBA00004651"/>
    </source>
</evidence>
<dbReference type="GO" id="GO:0005886">
    <property type="term" value="C:plasma membrane"/>
    <property type="evidence" value="ECO:0007669"/>
    <property type="project" value="UniProtKB-SubCell"/>
</dbReference>
<reference evidence="8 9" key="1">
    <citation type="submission" date="2019-03" db="EMBL/GenBank/DDBJ databases">
        <title>Genomic Encyclopedia of Type Strains, Phase IV (KMG-IV): sequencing the most valuable type-strain genomes for metagenomic binning, comparative biology and taxonomic classification.</title>
        <authorList>
            <person name="Goeker M."/>
        </authorList>
    </citation>
    <scope>NUCLEOTIDE SEQUENCE [LARGE SCALE GENOMIC DNA]</scope>
    <source>
        <strain evidence="8 9">DSM 25059</strain>
    </source>
</reference>
<keyword evidence="5 7" id="KW-1133">Transmembrane helix</keyword>
<dbReference type="InterPro" id="IPR001991">
    <property type="entry name" value="Na-dicarboxylate_symporter"/>
</dbReference>
<evidence type="ECO:0000313" key="9">
    <source>
        <dbReference type="Proteomes" id="UP000295493"/>
    </source>
</evidence>
<comment type="caution">
    <text evidence="8">The sequence shown here is derived from an EMBL/GenBank/DDBJ whole genome shotgun (WGS) entry which is preliminary data.</text>
</comment>
<dbReference type="PRINTS" id="PR00173">
    <property type="entry name" value="EDTRNSPORT"/>
</dbReference>
<organism evidence="8 9">
    <name type="scientific">Stakelama pacifica</name>
    <dbReference type="NCBI Taxonomy" id="517720"/>
    <lineage>
        <taxon>Bacteria</taxon>
        <taxon>Pseudomonadati</taxon>
        <taxon>Pseudomonadota</taxon>
        <taxon>Alphaproteobacteria</taxon>
        <taxon>Sphingomonadales</taxon>
        <taxon>Sphingomonadaceae</taxon>
        <taxon>Stakelama</taxon>
    </lineage>
</organism>
<keyword evidence="9" id="KW-1185">Reference proteome</keyword>
<dbReference type="Gene3D" id="1.10.3860.10">
    <property type="entry name" value="Sodium:dicarboxylate symporter"/>
    <property type="match status" value="1"/>
</dbReference>
<feature type="transmembrane region" description="Helical" evidence="7">
    <location>
        <begin position="222"/>
        <end position="243"/>
    </location>
</feature>
<evidence type="ECO:0000256" key="7">
    <source>
        <dbReference type="SAM" id="Phobius"/>
    </source>
</evidence>
<evidence type="ECO:0000256" key="3">
    <source>
        <dbReference type="ARBA" id="ARBA00022475"/>
    </source>
</evidence>
<feature type="transmembrane region" description="Helical" evidence="7">
    <location>
        <begin position="190"/>
        <end position="210"/>
    </location>
</feature>
<dbReference type="Proteomes" id="UP000295493">
    <property type="component" value="Unassembled WGS sequence"/>
</dbReference>
<accession>A0A4V3BSD4</accession>
<keyword evidence="6 7" id="KW-0472">Membrane</keyword>
<keyword evidence="2" id="KW-0813">Transport</keyword>
<dbReference type="Pfam" id="PF00375">
    <property type="entry name" value="SDF"/>
    <property type="match status" value="1"/>
</dbReference>
<dbReference type="OrthoDB" id="9766690at2"/>
<evidence type="ECO:0000256" key="4">
    <source>
        <dbReference type="ARBA" id="ARBA00022692"/>
    </source>
</evidence>
<proteinExistence type="predicted"/>
<dbReference type="RefSeq" id="WP_133496960.1">
    <property type="nucleotide sequence ID" value="NZ_BMLU01000016.1"/>
</dbReference>
<evidence type="ECO:0000256" key="6">
    <source>
        <dbReference type="ARBA" id="ARBA00023136"/>
    </source>
</evidence>
<keyword evidence="3" id="KW-1003">Cell membrane</keyword>
<dbReference type="GO" id="GO:0015293">
    <property type="term" value="F:symporter activity"/>
    <property type="evidence" value="ECO:0007669"/>
    <property type="project" value="UniProtKB-KW"/>
</dbReference>
<dbReference type="PANTHER" id="PTHR42865">
    <property type="entry name" value="PROTON/GLUTAMATE-ASPARTATE SYMPORTER"/>
    <property type="match status" value="1"/>
</dbReference>
<gene>
    <name evidence="8" type="ORF">EV664_11728</name>
</gene>
<feature type="transmembrane region" description="Helical" evidence="7">
    <location>
        <begin position="152"/>
        <end position="169"/>
    </location>
</feature>
<feature type="transmembrane region" description="Helical" evidence="7">
    <location>
        <begin position="47"/>
        <end position="68"/>
    </location>
</feature>
<feature type="transmembrane region" description="Helical" evidence="7">
    <location>
        <begin position="332"/>
        <end position="353"/>
    </location>
</feature>
<evidence type="ECO:0000256" key="2">
    <source>
        <dbReference type="ARBA" id="ARBA00022448"/>
    </source>
</evidence>